<keyword evidence="4" id="KW-0812">Transmembrane</keyword>
<dbReference type="InterPro" id="IPR006665">
    <property type="entry name" value="OmpA-like"/>
</dbReference>
<keyword evidence="3" id="KW-1134">Transmembrane beta strand</keyword>
<dbReference type="InterPro" id="IPR028974">
    <property type="entry name" value="TSP_type-3_rpt"/>
</dbReference>
<dbReference type="PRINTS" id="PR01021">
    <property type="entry name" value="OMPADOMAIN"/>
</dbReference>
<dbReference type="Gene3D" id="3.30.1330.60">
    <property type="entry name" value="OmpA-like domain"/>
    <property type="match status" value="1"/>
</dbReference>
<dbReference type="SUPFAM" id="SSF103088">
    <property type="entry name" value="OmpA-like"/>
    <property type="match status" value="1"/>
</dbReference>
<keyword evidence="14" id="KW-1185">Reference proteome</keyword>
<gene>
    <name evidence="13" type="ORF">FRY97_18845</name>
</gene>
<evidence type="ECO:0000259" key="12">
    <source>
        <dbReference type="PROSITE" id="PS51123"/>
    </source>
</evidence>
<accession>A0A5C6RHY6</accession>
<dbReference type="CDD" id="cd07185">
    <property type="entry name" value="OmpA_C-like"/>
    <property type="match status" value="1"/>
</dbReference>
<proteinExistence type="predicted"/>
<evidence type="ECO:0000256" key="4">
    <source>
        <dbReference type="ARBA" id="ARBA00022692"/>
    </source>
</evidence>
<keyword evidence="11" id="KW-0732">Signal</keyword>
<dbReference type="InterPro" id="IPR011250">
    <property type="entry name" value="OMP/PagP_B-barrel"/>
</dbReference>
<dbReference type="EMBL" id="VOOR01000056">
    <property type="protein sequence ID" value="TXB61515.1"/>
    <property type="molecule type" value="Genomic_DNA"/>
</dbReference>
<dbReference type="PROSITE" id="PS51123">
    <property type="entry name" value="OMPA_2"/>
    <property type="match status" value="1"/>
</dbReference>
<evidence type="ECO:0000256" key="2">
    <source>
        <dbReference type="ARBA" id="ARBA00022448"/>
    </source>
</evidence>
<evidence type="ECO:0000256" key="7">
    <source>
        <dbReference type="ARBA" id="ARBA00023136"/>
    </source>
</evidence>
<keyword evidence="5" id="KW-0406">Ion transport</keyword>
<evidence type="ECO:0000256" key="11">
    <source>
        <dbReference type="SAM" id="SignalP"/>
    </source>
</evidence>
<feature type="signal peptide" evidence="11">
    <location>
        <begin position="1"/>
        <end position="21"/>
    </location>
</feature>
<dbReference type="PANTHER" id="PTHR30329:SF21">
    <property type="entry name" value="LIPOPROTEIN YIAD-RELATED"/>
    <property type="match status" value="1"/>
</dbReference>
<dbReference type="GO" id="GO:0046930">
    <property type="term" value="C:pore complex"/>
    <property type="evidence" value="ECO:0007669"/>
    <property type="project" value="UniProtKB-KW"/>
</dbReference>
<sequence length="495" mass="53875">MTKRSTLLMAFSLLLSLSLFAQEAEEGGNYGTPKNMLEVGLSGGHVFISGDVSPTLPAGFGGGIHIRKAIDYIFSVRLDGFYSLSEGEEQIGNEFRRYESAFMAGTAFGVISANSLRFNSSVRKANLYGMVGAGASYFAANSLVKNEPIRPSDELNEGEYNVSPHIAAGVGIAFRLSPRVNIGLEHQAFITFGNQADRLDGLDLGTNNFRDVLNYTSLKLNFNIGSKSKLSEPLYWINPLDNIITDLTAMKEDNKLALQDSDGDGVIDAIDQDPNTPPDVPVDTKGRVLDSDRDGVPDYKDREPYFPPRPGERVDEEGVVVNPISPSGDGVSEDRVREIIAEELQNYSLRQGEEGGAIGGGSGGGMAEWFLPMIHFGTDSDRVKYSDYGTLSSIARMMKGNPNLRLVVTGFADSSAPESYNDELSYRRADAVIKHLVDNHGIGRGRLILQWKGETELLVQGGGSYMNRRVEFRVAQGDDVEMDPPAGISKENDGF</sequence>
<dbReference type="SUPFAM" id="SSF56925">
    <property type="entry name" value="OMPA-like"/>
    <property type="match status" value="1"/>
</dbReference>
<dbReference type="GO" id="GO:0015288">
    <property type="term" value="F:porin activity"/>
    <property type="evidence" value="ECO:0007669"/>
    <property type="project" value="UniProtKB-KW"/>
</dbReference>
<name>A0A5C6RHY6_9BACT</name>
<feature type="domain" description="OmpA-like" evidence="12">
    <location>
        <begin position="363"/>
        <end position="478"/>
    </location>
</feature>
<evidence type="ECO:0000256" key="5">
    <source>
        <dbReference type="ARBA" id="ARBA00023065"/>
    </source>
</evidence>
<dbReference type="AlphaFoldDB" id="A0A5C6RHY6"/>
<dbReference type="Proteomes" id="UP000321580">
    <property type="component" value="Unassembled WGS sequence"/>
</dbReference>
<feature type="chain" id="PRO_5023119102" evidence="11">
    <location>
        <begin position="22"/>
        <end position="495"/>
    </location>
</feature>
<evidence type="ECO:0000256" key="9">
    <source>
        <dbReference type="PROSITE-ProRule" id="PRU00473"/>
    </source>
</evidence>
<evidence type="ECO:0000256" key="10">
    <source>
        <dbReference type="SAM" id="MobiDB-lite"/>
    </source>
</evidence>
<dbReference type="GO" id="GO:0005509">
    <property type="term" value="F:calcium ion binding"/>
    <property type="evidence" value="ECO:0007669"/>
    <property type="project" value="InterPro"/>
</dbReference>
<dbReference type="InterPro" id="IPR050330">
    <property type="entry name" value="Bact_OuterMem_StrucFunc"/>
</dbReference>
<dbReference type="Gene3D" id="4.10.1080.10">
    <property type="entry name" value="TSP type-3 repeat"/>
    <property type="match status" value="1"/>
</dbReference>
<dbReference type="InterPro" id="IPR036737">
    <property type="entry name" value="OmpA-like_sf"/>
</dbReference>
<evidence type="ECO:0000256" key="1">
    <source>
        <dbReference type="ARBA" id="ARBA00004571"/>
    </source>
</evidence>
<dbReference type="SUPFAM" id="SSF103647">
    <property type="entry name" value="TSP type-3 repeat"/>
    <property type="match status" value="1"/>
</dbReference>
<dbReference type="InterPro" id="IPR006664">
    <property type="entry name" value="OMP_bac"/>
</dbReference>
<feature type="compositionally biased region" description="Basic and acidic residues" evidence="10">
    <location>
        <begin position="282"/>
        <end position="304"/>
    </location>
</feature>
<protein>
    <submittedName>
        <fullName evidence="13">OmpA family protein</fullName>
    </submittedName>
</protein>
<dbReference type="PANTHER" id="PTHR30329">
    <property type="entry name" value="STATOR ELEMENT OF FLAGELLAR MOTOR COMPLEX"/>
    <property type="match status" value="1"/>
</dbReference>
<keyword evidence="7 9" id="KW-0472">Membrane</keyword>
<evidence type="ECO:0000313" key="13">
    <source>
        <dbReference type="EMBL" id="TXB61515.1"/>
    </source>
</evidence>
<dbReference type="GO" id="GO:0009279">
    <property type="term" value="C:cell outer membrane"/>
    <property type="evidence" value="ECO:0007669"/>
    <property type="project" value="UniProtKB-SubCell"/>
</dbReference>
<evidence type="ECO:0000256" key="8">
    <source>
        <dbReference type="ARBA" id="ARBA00023237"/>
    </source>
</evidence>
<dbReference type="Pfam" id="PF00691">
    <property type="entry name" value="OmpA"/>
    <property type="match status" value="1"/>
</dbReference>
<dbReference type="OrthoDB" id="1522982at2"/>
<keyword evidence="2" id="KW-0813">Transport</keyword>
<dbReference type="GO" id="GO:0006811">
    <property type="term" value="P:monoatomic ion transport"/>
    <property type="evidence" value="ECO:0007669"/>
    <property type="project" value="UniProtKB-KW"/>
</dbReference>
<feature type="region of interest" description="Disordered" evidence="10">
    <location>
        <begin position="265"/>
        <end position="314"/>
    </location>
</feature>
<reference evidence="13 14" key="1">
    <citation type="submission" date="2019-08" db="EMBL/GenBank/DDBJ databases">
        <title>Genome of Phaeodactylibacter luteus.</title>
        <authorList>
            <person name="Bowman J.P."/>
        </authorList>
    </citation>
    <scope>NUCLEOTIDE SEQUENCE [LARGE SCALE GENOMIC DNA]</scope>
    <source>
        <strain evidence="13 14">KCTC 42180</strain>
    </source>
</reference>
<comment type="caution">
    <text evidence="13">The sequence shown here is derived from an EMBL/GenBank/DDBJ whole genome shotgun (WGS) entry which is preliminary data.</text>
</comment>
<evidence type="ECO:0000313" key="14">
    <source>
        <dbReference type="Proteomes" id="UP000321580"/>
    </source>
</evidence>
<organism evidence="13 14">
    <name type="scientific">Phaeodactylibacter luteus</name>
    <dbReference type="NCBI Taxonomy" id="1564516"/>
    <lineage>
        <taxon>Bacteria</taxon>
        <taxon>Pseudomonadati</taxon>
        <taxon>Bacteroidota</taxon>
        <taxon>Saprospiria</taxon>
        <taxon>Saprospirales</taxon>
        <taxon>Haliscomenobacteraceae</taxon>
        <taxon>Phaeodactylibacter</taxon>
    </lineage>
</organism>
<dbReference type="RefSeq" id="WP_147169127.1">
    <property type="nucleotide sequence ID" value="NZ_VOOR01000056.1"/>
</dbReference>
<evidence type="ECO:0000256" key="6">
    <source>
        <dbReference type="ARBA" id="ARBA00023114"/>
    </source>
</evidence>
<evidence type="ECO:0000256" key="3">
    <source>
        <dbReference type="ARBA" id="ARBA00022452"/>
    </source>
</evidence>
<keyword evidence="6" id="KW-0626">Porin</keyword>
<comment type="subcellular location">
    <subcellularLocation>
        <location evidence="1">Cell outer membrane</location>
        <topology evidence="1">Multi-pass membrane protein</topology>
    </subcellularLocation>
</comment>
<keyword evidence="8" id="KW-0998">Cell outer membrane</keyword>